<accession>A0ABQ6AMT7</accession>
<dbReference type="EMBL" id="BSOW01000001">
    <property type="protein sequence ID" value="GLR83562.1"/>
    <property type="molecule type" value="Genomic_DNA"/>
</dbReference>
<organism evidence="4 5">
    <name type="scientific">Bradyrhizobium iriomotense</name>
    <dbReference type="NCBI Taxonomy" id="441950"/>
    <lineage>
        <taxon>Bacteria</taxon>
        <taxon>Pseudomonadati</taxon>
        <taxon>Pseudomonadota</taxon>
        <taxon>Alphaproteobacteria</taxon>
        <taxon>Hyphomicrobiales</taxon>
        <taxon>Nitrobacteraceae</taxon>
        <taxon>Bradyrhizobium</taxon>
    </lineage>
</organism>
<feature type="region of interest" description="Disordered" evidence="1">
    <location>
        <begin position="26"/>
        <end position="115"/>
    </location>
</feature>
<evidence type="ECO:0008006" key="6">
    <source>
        <dbReference type="Google" id="ProtNLM"/>
    </source>
</evidence>
<feature type="compositionally biased region" description="Polar residues" evidence="1">
    <location>
        <begin position="65"/>
        <end position="78"/>
    </location>
</feature>
<evidence type="ECO:0000313" key="3">
    <source>
        <dbReference type="EMBL" id="GLR83557.1"/>
    </source>
</evidence>
<dbReference type="RefSeq" id="WP_284260276.1">
    <property type="nucleotide sequence ID" value="NZ_BSOW01000001.1"/>
</dbReference>
<keyword evidence="2" id="KW-0732">Signal</keyword>
<keyword evidence="5" id="KW-1185">Reference proteome</keyword>
<reference evidence="5" key="2">
    <citation type="journal article" date="2019" name="Int. J. Syst. Evol. Microbiol.">
        <title>The Global Catalogue of Microorganisms (GCM) 10K type strain sequencing project: providing services to taxonomists for standard genome sequencing and annotation.</title>
        <authorList>
            <consortium name="The Broad Institute Genomics Platform"/>
            <consortium name="The Broad Institute Genome Sequencing Center for Infectious Disease"/>
            <person name="Wu L."/>
            <person name="Ma J."/>
        </authorList>
    </citation>
    <scope>NUCLEOTIDE SEQUENCE [LARGE SCALE GENOMIC DNA]</scope>
    <source>
        <strain evidence="5">NBRC 102520</strain>
    </source>
</reference>
<feature type="chain" id="PRO_5045029985" description="DUF4148 domain-containing protein" evidence="2">
    <location>
        <begin position="27"/>
        <end position="146"/>
    </location>
</feature>
<evidence type="ECO:0000313" key="4">
    <source>
        <dbReference type="EMBL" id="GLR83562.1"/>
    </source>
</evidence>
<evidence type="ECO:0000256" key="1">
    <source>
        <dbReference type="SAM" id="MobiDB-lite"/>
    </source>
</evidence>
<dbReference type="EMBL" id="BSOW01000001">
    <property type="protein sequence ID" value="GLR83557.1"/>
    <property type="molecule type" value="Genomic_DNA"/>
</dbReference>
<feature type="signal peptide" evidence="2">
    <location>
        <begin position="1"/>
        <end position="26"/>
    </location>
</feature>
<protein>
    <recommendedName>
        <fullName evidence="6">DUF4148 domain-containing protein</fullName>
    </recommendedName>
</protein>
<evidence type="ECO:0000256" key="2">
    <source>
        <dbReference type="SAM" id="SignalP"/>
    </source>
</evidence>
<reference evidence="4" key="1">
    <citation type="journal article" date="2014" name="Int. J. Syst. Evol. Microbiol.">
        <title>Complete genome of a new Firmicutes species belonging to the dominant human colonic microbiota ('Ruminococcus bicirculans') reveals two chromosomes and a selective capacity to utilize plant glucans.</title>
        <authorList>
            <consortium name="NISC Comparative Sequencing Program"/>
            <person name="Wegmann U."/>
            <person name="Louis P."/>
            <person name="Goesmann A."/>
            <person name="Henrissat B."/>
            <person name="Duncan S.H."/>
            <person name="Flint H.J."/>
        </authorList>
    </citation>
    <scope>NUCLEOTIDE SEQUENCE</scope>
    <source>
        <strain evidence="4">NBRC 102520</strain>
    </source>
</reference>
<proteinExistence type="predicted"/>
<dbReference type="Proteomes" id="UP001156905">
    <property type="component" value="Unassembled WGS sequence"/>
</dbReference>
<feature type="compositionally biased region" description="Polar residues" evidence="1">
    <location>
        <begin position="27"/>
        <end position="46"/>
    </location>
</feature>
<sequence>MTLIQRQSVVLAAALMAALASASARAETTSVNNGSNSATITQSGDPSKTEKKVDTGPGYSRIEQHSGSNSATIIQRSNPAAGDPTNVDPGKGPDAQAAPGEPNGDAERAPPLTDADVYRQIRKGASPQSQQTLDRLMKALGLQNKM</sequence>
<gene>
    <name evidence="3" type="ORF">GCM10007857_02670</name>
    <name evidence="4" type="ORF">GCM10007857_02720</name>
</gene>
<evidence type="ECO:0000313" key="5">
    <source>
        <dbReference type="Proteomes" id="UP001156905"/>
    </source>
</evidence>
<name>A0ABQ6AMT7_9BRAD</name>
<reference evidence="4" key="3">
    <citation type="submission" date="2023-01" db="EMBL/GenBank/DDBJ databases">
        <title>Draft genome sequence of Bradyrhizobium iriomotense strain NBRC 102520.</title>
        <authorList>
            <person name="Sun Q."/>
            <person name="Mori K."/>
        </authorList>
    </citation>
    <scope>NUCLEOTIDE SEQUENCE</scope>
    <source>
        <strain evidence="4">NBRC 102520</strain>
    </source>
</reference>
<comment type="caution">
    <text evidence="4">The sequence shown here is derived from an EMBL/GenBank/DDBJ whole genome shotgun (WGS) entry which is preliminary data.</text>
</comment>